<keyword evidence="1" id="KW-0540">Nuclease</keyword>
<dbReference type="EMBL" id="CM001221">
    <property type="protein sequence ID" value="KEH28007.1"/>
    <property type="molecule type" value="Genomic_DNA"/>
</dbReference>
<gene>
    <name evidence="2" type="primary">25494770</name>
    <name evidence="1" type="ordered locus">MTR_5g058210</name>
</gene>
<dbReference type="GO" id="GO:0004519">
    <property type="term" value="F:endonuclease activity"/>
    <property type="evidence" value="ECO:0007669"/>
    <property type="project" value="UniProtKB-KW"/>
</dbReference>
<keyword evidence="3" id="KW-1185">Reference proteome</keyword>
<reference evidence="2" key="3">
    <citation type="submission" date="2015-04" db="UniProtKB">
        <authorList>
            <consortium name="EnsemblPlants"/>
        </authorList>
    </citation>
    <scope>IDENTIFICATION</scope>
    <source>
        <strain evidence="2">cv. Jemalong A17</strain>
    </source>
</reference>
<evidence type="ECO:0000313" key="2">
    <source>
        <dbReference type="EnsemblPlants" id="KEH28007"/>
    </source>
</evidence>
<name>A0A072UEC7_MEDTR</name>
<dbReference type="Gene3D" id="3.60.10.10">
    <property type="entry name" value="Endonuclease/exonuclease/phosphatase"/>
    <property type="match status" value="1"/>
</dbReference>
<dbReference type="Proteomes" id="UP000002051">
    <property type="component" value="Chromosome 5"/>
</dbReference>
<dbReference type="HOGENOM" id="CLU_1186544_0_0_1"/>
<protein>
    <submittedName>
        <fullName evidence="1">Endonuclease/exonuclease/phosphatase family protein</fullName>
    </submittedName>
</protein>
<proteinExistence type="predicted"/>
<reference evidence="1 3" key="2">
    <citation type="journal article" date="2014" name="BMC Genomics">
        <title>An improved genome release (version Mt4.0) for the model legume Medicago truncatula.</title>
        <authorList>
            <person name="Tang H."/>
            <person name="Krishnakumar V."/>
            <person name="Bidwell S."/>
            <person name="Rosen B."/>
            <person name="Chan A."/>
            <person name="Zhou S."/>
            <person name="Gentzbittel L."/>
            <person name="Childs K.L."/>
            <person name="Yandell M."/>
            <person name="Gundlach H."/>
            <person name="Mayer K.F."/>
            <person name="Schwartz D.C."/>
            <person name="Town C.D."/>
        </authorList>
    </citation>
    <scope>GENOME REANNOTATION</scope>
    <source>
        <strain evidence="1">A17</strain>
        <strain evidence="2 3">cv. Jemalong A17</strain>
    </source>
</reference>
<dbReference type="OrthoDB" id="1431999at2759"/>
<sequence>MIAFDSVPPWYSESIGISKYCVNSRENLQPNLWALWGSGVSAVVMFISDQCIALEISSNQSIVYIAAIYASTSYLKRRQLWADLTNLHGCFKGPWLFIGDFNAVLGAHEKRGRRPPPPLSCTDFLTWSNANLLHHLPTLGAFFTWSNGRLGSDNVALRLDREICNEDWLNCWRSSTCFALVRHQSDHHPLPMQGGMARLQLKLKHMKQVFRHWNRTVFGDVGRKVRLAVDEVNRIQQILDTEGFSDPLYAQELEAQLILTKALNFQDEMWREKARDQKFIHGIEIRPTFID</sequence>
<dbReference type="EnsemblPlants" id="KEH28007">
    <property type="protein sequence ID" value="KEH28007"/>
    <property type="gene ID" value="MTR_5g058210"/>
</dbReference>
<dbReference type="SUPFAM" id="SSF56219">
    <property type="entry name" value="DNase I-like"/>
    <property type="match status" value="1"/>
</dbReference>
<organism evidence="1 3">
    <name type="scientific">Medicago truncatula</name>
    <name type="common">Barrel medic</name>
    <name type="synonym">Medicago tribuloides</name>
    <dbReference type="NCBI Taxonomy" id="3880"/>
    <lineage>
        <taxon>Eukaryota</taxon>
        <taxon>Viridiplantae</taxon>
        <taxon>Streptophyta</taxon>
        <taxon>Embryophyta</taxon>
        <taxon>Tracheophyta</taxon>
        <taxon>Spermatophyta</taxon>
        <taxon>Magnoliopsida</taxon>
        <taxon>eudicotyledons</taxon>
        <taxon>Gunneridae</taxon>
        <taxon>Pentapetalae</taxon>
        <taxon>rosids</taxon>
        <taxon>fabids</taxon>
        <taxon>Fabales</taxon>
        <taxon>Fabaceae</taxon>
        <taxon>Papilionoideae</taxon>
        <taxon>50 kb inversion clade</taxon>
        <taxon>NPAAA clade</taxon>
        <taxon>Hologalegina</taxon>
        <taxon>IRL clade</taxon>
        <taxon>Trifolieae</taxon>
        <taxon>Medicago</taxon>
    </lineage>
</organism>
<keyword evidence="1" id="KW-0255">Endonuclease</keyword>
<dbReference type="STRING" id="3880.A0A072UEC7"/>
<reference evidence="1 3" key="1">
    <citation type="journal article" date="2011" name="Nature">
        <title>The Medicago genome provides insight into the evolution of rhizobial symbioses.</title>
        <authorList>
            <person name="Young N.D."/>
            <person name="Debelle F."/>
            <person name="Oldroyd G.E."/>
            <person name="Geurts R."/>
            <person name="Cannon S.B."/>
            <person name="Udvardi M.K."/>
            <person name="Benedito V.A."/>
            <person name="Mayer K.F."/>
            <person name="Gouzy J."/>
            <person name="Schoof H."/>
            <person name="Van de Peer Y."/>
            <person name="Proost S."/>
            <person name="Cook D.R."/>
            <person name="Meyers B.C."/>
            <person name="Spannagl M."/>
            <person name="Cheung F."/>
            <person name="De Mita S."/>
            <person name="Krishnakumar V."/>
            <person name="Gundlach H."/>
            <person name="Zhou S."/>
            <person name="Mudge J."/>
            <person name="Bharti A.K."/>
            <person name="Murray J.D."/>
            <person name="Naoumkina M.A."/>
            <person name="Rosen B."/>
            <person name="Silverstein K.A."/>
            <person name="Tang H."/>
            <person name="Rombauts S."/>
            <person name="Zhao P.X."/>
            <person name="Zhou P."/>
            <person name="Barbe V."/>
            <person name="Bardou P."/>
            <person name="Bechner M."/>
            <person name="Bellec A."/>
            <person name="Berger A."/>
            <person name="Berges H."/>
            <person name="Bidwell S."/>
            <person name="Bisseling T."/>
            <person name="Choisne N."/>
            <person name="Couloux A."/>
            <person name="Denny R."/>
            <person name="Deshpande S."/>
            <person name="Dai X."/>
            <person name="Doyle J.J."/>
            <person name="Dudez A.M."/>
            <person name="Farmer A.D."/>
            <person name="Fouteau S."/>
            <person name="Franken C."/>
            <person name="Gibelin C."/>
            <person name="Gish J."/>
            <person name="Goldstein S."/>
            <person name="Gonzalez A.J."/>
            <person name="Green P.J."/>
            <person name="Hallab A."/>
            <person name="Hartog M."/>
            <person name="Hua A."/>
            <person name="Humphray S.J."/>
            <person name="Jeong D.H."/>
            <person name="Jing Y."/>
            <person name="Jocker A."/>
            <person name="Kenton S.M."/>
            <person name="Kim D.J."/>
            <person name="Klee K."/>
            <person name="Lai H."/>
            <person name="Lang C."/>
            <person name="Lin S."/>
            <person name="Macmil S.L."/>
            <person name="Magdelenat G."/>
            <person name="Matthews L."/>
            <person name="McCorrison J."/>
            <person name="Monaghan E.L."/>
            <person name="Mun J.H."/>
            <person name="Najar F.Z."/>
            <person name="Nicholson C."/>
            <person name="Noirot C."/>
            <person name="O'Bleness M."/>
            <person name="Paule C.R."/>
            <person name="Poulain J."/>
            <person name="Prion F."/>
            <person name="Qin B."/>
            <person name="Qu C."/>
            <person name="Retzel E.F."/>
            <person name="Riddle C."/>
            <person name="Sallet E."/>
            <person name="Samain S."/>
            <person name="Samson N."/>
            <person name="Sanders I."/>
            <person name="Saurat O."/>
            <person name="Scarpelli C."/>
            <person name="Schiex T."/>
            <person name="Segurens B."/>
            <person name="Severin A.J."/>
            <person name="Sherrier D.J."/>
            <person name="Shi R."/>
            <person name="Sims S."/>
            <person name="Singer S.R."/>
            <person name="Sinharoy S."/>
            <person name="Sterck L."/>
            <person name="Viollet A."/>
            <person name="Wang B.B."/>
            <person name="Wang K."/>
            <person name="Wang M."/>
            <person name="Wang X."/>
            <person name="Warfsmann J."/>
            <person name="Weissenbach J."/>
            <person name="White D.D."/>
            <person name="White J.D."/>
            <person name="Wiley G.B."/>
            <person name="Wincker P."/>
            <person name="Xing Y."/>
            <person name="Yang L."/>
            <person name="Yao Z."/>
            <person name="Ying F."/>
            <person name="Zhai J."/>
            <person name="Zhou L."/>
            <person name="Zuber A."/>
            <person name="Denarie J."/>
            <person name="Dixon R.A."/>
            <person name="May G.D."/>
            <person name="Schwartz D.C."/>
            <person name="Rogers J."/>
            <person name="Quetier F."/>
            <person name="Town C.D."/>
            <person name="Roe B.A."/>
        </authorList>
    </citation>
    <scope>NUCLEOTIDE SEQUENCE [LARGE SCALE GENOMIC DNA]</scope>
    <source>
        <strain evidence="1">A17</strain>
        <strain evidence="2 3">cv. Jemalong A17</strain>
    </source>
</reference>
<dbReference type="InterPro" id="IPR036691">
    <property type="entry name" value="Endo/exonu/phosph_ase_sf"/>
</dbReference>
<evidence type="ECO:0000313" key="3">
    <source>
        <dbReference type="Proteomes" id="UP000002051"/>
    </source>
</evidence>
<accession>A0A072UEC7</accession>
<dbReference type="PANTHER" id="PTHR33710:SF77">
    <property type="entry name" value="DNASE I-LIKE SUPERFAMILY PROTEIN"/>
    <property type="match status" value="1"/>
</dbReference>
<dbReference type="KEGG" id="mtr:25494770"/>
<dbReference type="PANTHER" id="PTHR33710">
    <property type="entry name" value="BNAC02G09200D PROTEIN"/>
    <property type="match status" value="1"/>
</dbReference>
<keyword evidence="1" id="KW-0378">Hydrolase</keyword>
<dbReference type="AlphaFoldDB" id="A0A072UEC7"/>
<evidence type="ECO:0000313" key="1">
    <source>
        <dbReference type="EMBL" id="KEH28007.1"/>
    </source>
</evidence>